<dbReference type="EMBL" id="SMKL01000033">
    <property type="protein sequence ID" value="TDC50159.1"/>
    <property type="molecule type" value="Genomic_DNA"/>
</dbReference>
<protein>
    <recommendedName>
        <fullName evidence="5">Putative pre-16S rRNA nuclease</fullName>
        <ecNumber evidence="5">3.1.-.-</ecNumber>
    </recommendedName>
</protein>
<dbReference type="SMART" id="SM00732">
    <property type="entry name" value="YqgFc"/>
    <property type="match status" value="1"/>
</dbReference>
<keyword evidence="4 5" id="KW-0378">Hydrolase</keyword>
<evidence type="ECO:0000256" key="4">
    <source>
        <dbReference type="ARBA" id="ARBA00022801"/>
    </source>
</evidence>
<comment type="function">
    <text evidence="5">Could be a nuclease involved in processing of the 5'-end of pre-16S rRNA.</text>
</comment>
<dbReference type="GO" id="GO:0016788">
    <property type="term" value="F:hydrolase activity, acting on ester bonds"/>
    <property type="evidence" value="ECO:0007669"/>
    <property type="project" value="UniProtKB-UniRule"/>
</dbReference>
<dbReference type="GO" id="GO:0004518">
    <property type="term" value="F:nuclease activity"/>
    <property type="evidence" value="ECO:0007669"/>
    <property type="project" value="UniProtKB-KW"/>
</dbReference>
<dbReference type="CDD" id="cd16964">
    <property type="entry name" value="YqgF"/>
    <property type="match status" value="1"/>
</dbReference>
<dbReference type="InterPro" id="IPR005227">
    <property type="entry name" value="YqgF"/>
</dbReference>
<dbReference type="PANTHER" id="PTHR33317">
    <property type="entry name" value="POLYNUCLEOTIDYL TRANSFERASE, RIBONUCLEASE H-LIKE SUPERFAMILY PROTEIN"/>
    <property type="match status" value="1"/>
</dbReference>
<feature type="domain" description="YqgF/RNase H-like" evidence="6">
    <location>
        <begin position="22"/>
        <end position="121"/>
    </location>
</feature>
<dbReference type="InterPro" id="IPR012337">
    <property type="entry name" value="RNaseH-like_sf"/>
</dbReference>
<sequence>MPAARSRAPASPARERQLVRRGVRLGVDVGAVRIGVASCDRDGLIATPVETIRRGKGDLRRIGVLVAEYDAIEIVLGLPRSLDGKEHAAAAHARAFGADLARFVAPCPVRLVDERLSTTVAARGMRASGVSSRAARPAIDQAAAMVILQDTLDAERTAGEPPGEVLTVTDE</sequence>
<keyword evidence="1 5" id="KW-0963">Cytoplasm</keyword>
<proteinExistence type="inferred from homology"/>
<dbReference type="Proteomes" id="UP000295621">
    <property type="component" value="Unassembled WGS sequence"/>
</dbReference>
<gene>
    <name evidence="7" type="primary">ruvX</name>
    <name evidence="7" type="ORF">E1212_15645</name>
</gene>
<comment type="caution">
    <text evidence="7">The sequence shown here is derived from an EMBL/GenBank/DDBJ whole genome shotgun (WGS) entry which is preliminary data.</text>
</comment>
<comment type="subcellular location">
    <subcellularLocation>
        <location evidence="5">Cytoplasm</location>
    </subcellularLocation>
</comment>
<dbReference type="GO" id="GO:0005829">
    <property type="term" value="C:cytosol"/>
    <property type="evidence" value="ECO:0007669"/>
    <property type="project" value="TreeGrafter"/>
</dbReference>
<dbReference type="PANTHER" id="PTHR33317:SF4">
    <property type="entry name" value="POLYNUCLEOTIDYL TRANSFERASE, RIBONUCLEASE H-LIKE SUPERFAMILY PROTEIN"/>
    <property type="match status" value="1"/>
</dbReference>
<evidence type="ECO:0000259" key="6">
    <source>
        <dbReference type="SMART" id="SM00732"/>
    </source>
</evidence>
<dbReference type="EC" id="3.1.-.-" evidence="5"/>
<comment type="similarity">
    <text evidence="5">Belongs to the YqgF HJR family.</text>
</comment>
<evidence type="ECO:0000256" key="5">
    <source>
        <dbReference type="HAMAP-Rule" id="MF_00651"/>
    </source>
</evidence>
<name>A0A4R4RM73_9ACTN</name>
<dbReference type="Gene3D" id="3.30.420.140">
    <property type="entry name" value="YqgF/RNase H-like domain"/>
    <property type="match status" value="1"/>
</dbReference>
<dbReference type="HAMAP" id="MF_00651">
    <property type="entry name" value="Nuclease_YqgF"/>
    <property type="match status" value="1"/>
</dbReference>
<organism evidence="7 8">
    <name type="scientific">Jiangella ureilytica</name>
    <dbReference type="NCBI Taxonomy" id="2530374"/>
    <lineage>
        <taxon>Bacteria</taxon>
        <taxon>Bacillati</taxon>
        <taxon>Actinomycetota</taxon>
        <taxon>Actinomycetes</taxon>
        <taxon>Jiangellales</taxon>
        <taxon>Jiangellaceae</taxon>
        <taxon>Jiangella</taxon>
    </lineage>
</organism>
<reference evidence="7 8" key="1">
    <citation type="submission" date="2019-02" db="EMBL/GenBank/DDBJ databases">
        <title>Draft genome sequences of novel Actinobacteria.</title>
        <authorList>
            <person name="Sahin N."/>
            <person name="Ay H."/>
            <person name="Saygin H."/>
        </authorList>
    </citation>
    <scope>NUCLEOTIDE SEQUENCE [LARGE SCALE GENOMIC DNA]</scope>
    <source>
        <strain evidence="7 8">KC603</strain>
    </source>
</reference>
<evidence type="ECO:0000256" key="1">
    <source>
        <dbReference type="ARBA" id="ARBA00022490"/>
    </source>
</evidence>
<dbReference type="OrthoDB" id="9790539at2"/>
<evidence type="ECO:0000313" key="7">
    <source>
        <dbReference type="EMBL" id="TDC50159.1"/>
    </source>
</evidence>
<dbReference type="NCBIfam" id="TIGR00250">
    <property type="entry name" value="RNAse_H_YqgF"/>
    <property type="match status" value="1"/>
</dbReference>
<dbReference type="InterPro" id="IPR037027">
    <property type="entry name" value="YqgF/RNaseH-like_dom_sf"/>
</dbReference>
<dbReference type="AlphaFoldDB" id="A0A4R4RM73"/>
<keyword evidence="8" id="KW-1185">Reference proteome</keyword>
<evidence type="ECO:0000256" key="2">
    <source>
        <dbReference type="ARBA" id="ARBA00022517"/>
    </source>
</evidence>
<accession>A0A4R4RM73</accession>
<evidence type="ECO:0000313" key="8">
    <source>
        <dbReference type="Proteomes" id="UP000295621"/>
    </source>
</evidence>
<dbReference type="GO" id="GO:0000967">
    <property type="term" value="P:rRNA 5'-end processing"/>
    <property type="evidence" value="ECO:0007669"/>
    <property type="project" value="UniProtKB-UniRule"/>
</dbReference>
<evidence type="ECO:0000256" key="3">
    <source>
        <dbReference type="ARBA" id="ARBA00022722"/>
    </source>
</evidence>
<keyword evidence="3 5" id="KW-0540">Nuclease</keyword>
<dbReference type="InterPro" id="IPR006641">
    <property type="entry name" value="YqgF/RNaseH-like_dom"/>
</dbReference>
<keyword evidence="2 5" id="KW-0690">Ribosome biogenesis</keyword>
<dbReference type="SUPFAM" id="SSF53098">
    <property type="entry name" value="Ribonuclease H-like"/>
    <property type="match status" value="1"/>
</dbReference>
<dbReference type="Pfam" id="PF03652">
    <property type="entry name" value="RuvX"/>
    <property type="match status" value="1"/>
</dbReference>